<dbReference type="PANTHER" id="PTHR42721:SF3">
    <property type="entry name" value="BETA-D-XYLOSIDASE 5-RELATED"/>
    <property type="match status" value="1"/>
</dbReference>
<evidence type="ECO:0000256" key="2">
    <source>
        <dbReference type="ARBA" id="ARBA00005336"/>
    </source>
</evidence>
<dbReference type="EMBL" id="OOIL02000230">
    <property type="protein sequence ID" value="VFQ62501.1"/>
    <property type="molecule type" value="Genomic_DNA"/>
</dbReference>
<evidence type="ECO:0000256" key="5">
    <source>
        <dbReference type="ARBA" id="ARBA00022801"/>
    </source>
</evidence>
<evidence type="ECO:0000313" key="10">
    <source>
        <dbReference type="EMBL" id="VFQ62501.1"/>
    </source>
</evidence>
<comment type="similarity">
    <text evidence="2">Belongs to the glycosyl hydrolase 3 family.</text>
</comment>
<gene>
    <name evidence="10" type="ORF">CCAM_LOCUS4277</name>
</gene>
<dbReference type="InterPro" id="IPR044993">
    <property type="entry name" value="BXL"/>
</dbReference>
<evidence type="ECO:0000256" key="6">
    <source>
        <dbReference type="ARBA" id="ARBA00023180"/>
    </source>
</evidence>
<feature type="domain" description="Fibronectin type III-like" evidence="9">
    <location>
        <begin position="693"/>
        <end position="763"/>
    </location>
</feature>
<dbReference type="GO" id="GO:0045493">
    <property type="term" value="P:xylan catabolic process"/>
    <property type="evidence" value="ECO:0007669"/>
    <property type="project" value="InterPro"/>
</dbReference>
<evidence type="ECO:0000256" key="1">
    <source>
        <dbReference type="ARBA" id="ARBA00004613"/>
    </source>
</evidence>
<dbReference type="InterPro" id="IPR001764">
    <property type="entry name" value="Glyco_hydro_3_N"/>
</dbReference>
<evidence type="ECO:0000256" key="8">
    <source>
        <dbReference type="SAM" id="SignalP"/>
    </source>
</evidence>
<dbReference type="FunFam" id="3.40.50.1700:FF:000001">
    <property type="entry name" value="probable beta-D-xylosidase 2"/>
    <property type="match status" value="1"/>
</dbReference>
<dbReference type="Pfam" id="PF14310">
    <property type="entry name" value="Fn3-like"/>
    <property type="match status" value="1"/>
</dbReference>
<keyword evidence="11" id="KW-1185">Reference proteome</keyword>
<evidence type="ECO:0000313" key="11">
    <source>
        <dbReference type="Proteomes" id="UP000595140"/>
    </source>
</evidence>
<feature type="chain" id="PRO_5019757856" description="Fibronectin type III-like domain-containing protein" evidence="8">
    <location>
        <begin position="22"/>
        <end position="770"/>
    </location>
</feature>
<dbReference type="GO" id="GO:0005576">
    <property type="term" value="C:extracellular region"/>
    <property type="evidence" value="ECO:0007669"/>
    <property type="project" value="UniProtKB-SubCell"/>
</dbReference>
<dbReference type="InterPro" id="IPR036881">
    <property type="entry name" value="Glyco_hydro_3_C_sf"/>
</dbReference>
<evidence type="ECO:0000256" key="7">
    <source>
        <dbReference type="ARBA" id="ARBA00023295"/>
    </source>
</evidence>
<keyword evidence="7" id="KW-0326">Glycosidase</keyword>
<protein>
    <recommendedName>
        <fullName evidence="9">Fibronectin type III-like domain-containing protein</fullName>
    </recommendedName>
</protein>
<dbReference type="OrthoDB" id="47059at2759"/>
<dbReference type="PRINTS" id="PR00133">
    <property type="entry name" value="GLHYDRLASE3"/>
</dbReference>
<dbReference type="PANTHER" id="PTHR42721">
    <property type="entry name" value="SUGAR HYDROLASE-RELATED"/>
    <property type="match status" value="1"/>
</dbReference>
<evidence type="ECO:0000259" key="9">
    <source>
        <dbReference type="SMART" id="SM01217"/>
    </source>
</evidence>
<evidence type="ECO:0000256" key="4">
    <source>
        <dbReference type="ARBA" id="ARBA00022729"/>
    </source>
</evidence>
<dbReference type="InterPro" id="IPR017853">
    <property type="entry name" value="GH"/>
</dbReference>
<keyword evidence="4 8" id="KW-0732">Signal</keyword>
<proteinExistence type="inferred from homology"/>
<keyword evidence="3" id="KW-0964">Secreted</keyword>
<dbReference type="SMART" id="SM01217">
    <property type="entry name" value="Fn3_like"/>
    <property type="match status" value="1"/>
</dbReference>
<dbReference type="Gene3D" id="2.60.40.10">
    <property type="entry name" value="Immunoglobulins"/>
    <property type="match status" value="1"/>
</dbReference>
<dbReference type="InterPro" id="IPR036962">
    <property type="entry name" value="Glyco_hydro_3_N_sf"/>
</dbReference>
<dbReference type="GO" id="GO:0031222">
    <property type="term" value="P:arabinan catabolic process"/>
    <property type="evidence" value="ECO:0007669"/>
    <property type="project" value="TreeGrafter"/>
</dbReference>
<dbReference type="Gene3D" id="3.40.50.1700">
    <property type="entry name" value="Glycoside hydrolase family 3 C-terminal domain"/>
    <property type="match status" value="1"/>
</dbReference>
<dbReference type="SUPFAM" id="SSF51445">
    <property type="entry name" value="(Trans)glycosidases"/>
    <property type="match status" value="1"/>
</dbReference>
<dbReference type="Pfam" id="PF01915">
    <property type="entry name" value="Glyco_hydro_3_C"/>
    <property type="match status" value="1"/>
</dbReference>
<dbReference type="AlphaFoldDB" id="A0A484K947"/>
<dbReference type="InterPro" id="IPR013783">
    <property type="entry name" value="Ig-like_fold"/>
</dbReference>
<evidence type="ECO:0000256" key="3">
    <source>
        <dbReference type="ARBA" id="ARBA00022525"/>
    </source>
</evidence>
<dbReference type="SUPFAM" id="SSF52279">
    <property type="entry name" value="Beta-D-glucan exohydrolase, C-terminal domain"/>
    <property type="match status" value="1"/>
</dbReference>
<accession>A0A484K947</accession>
<organism evidence="10 11">
    <name type="scientific">Cuscuta campestris</name>
    <dbReference type="NCBI Taxonomy" id="132261"/>
    <lineage>
        <taxon>Eukaryota</taxon>
        <taxon>Viridiplantae</taxon>
        <taxon>Streptophyta</taxon>
        <taxon>Embryophyta</taxon>
        <taxon>Tracheophyta</taxon>
        <taxon>Spermatophyta</taxon>
        <taxon>Magnoliopsida</taxon>
        <taxon>eudicotyledons</taxon>
        <taxon>Gunneridae</taxon>
        <taxon>Pentapetalae</taxon>
        <taxon>asterids</taxon>
        <taxon>lamiids</taxon>
        <taxon>Solanales</taxon>
        <taxon>Convolvulaceae</taxon>
        <taxon>Cuscuteae</taxon>
        <taxon>Cuscuta</taxon>
        <taxon>Cuscuta subgen. Grammica</taxon>
        <taxon>Cuscuta sect. Cleistogrammica</taxon>
    </lineage>
</organism>
<name>A0A484K947_9ASTE</name>
<feature type="signal peptide" evidence="8">
    <location>
        <begin position="1"/>
        <end position="21"/>
    </location>
</feature>
<dbReference type="GO" id="GO:0009505">
    <property type="term" value="C:plant-type cell wall"/>
    <property type="evidence" value="ECO:0007669"/>
    <property type="project" value="TreeGrafter"/>
</dbReference>
<dbReference type="Gene3D" id="3.20.20.300">
    <property type="entry name" value="Glycoside hydrolase, family 3, N-terminal domain"/>
    <property type="match status" value="1"/>
</dbReference>
<dbReference type="InterPro" id="IPR002772">
    <property type="entry name" value="Glyco_hydro_3_C"/>
</dbReference>
<dbReference type="Proteomes" id="UP000595140">
    <property type="component" value="Unassembled WGS sequence"/>
</dbReference>
<keyword evidence="6" id="KW-0325">Glycoprotein</keyword>
<dbReference type="GO" id="GO:0009044">
    <property type="term" value="F:xylan 1,4-beta-xylosidase activity"/>
    <property type="evidence" value="ECO:0007669"/>
    <property type="project" value="InterPro"/>
</dbReference>
<comment type="subcellular location">
    <subcellularLocation>
        <location evidence="1">Secreted</location>
    </subcellularLocation>
</comment>
<dbReference type="GO" id="GO:0046556">
    <property type="term" value="F:alpha-L-arabinofuranosidase activity"/>
    <property type="evidence" value="ECO:0007669"/>
    <property type="project" value="TreeGrafter"/>
</dbReference>
<dbReference type="FunFam" id="3.20.20.300:FF:000004">
    <property type="entry name" value="probable beta-D-xylosidase 7"/>
    <property type="match status" value="1"/>
</dbReference>
<dbReference type="InterPro" id="IPR026891">
    <property type="entry name" value="Fn3-like"/>
</dbReference>
<dbReference type="Pfam" id="PF00933">
    <property type="entry name" value="Glyco_hydro_3"/>
    <property type="match status" value="1"/>
</dbReference>
<keyword evidence="5" id="KW-0378">Hydrolase</keyword>
<reference evidence="10 11" key="1">
    <citation type="submission" date="2018-04" db="EMBL/GenBank/DDBJ databases">
        <authorList>
            <person name="Vogel A."/>
        </authorList>
    </citation>
    <scope>NUCLEOTIDE SEQUENCE [LARGE SCALE GENOMIC DNA]</scope>
</reference>
<sequence length="770" mass="83731">MRLHSLILAALLCFTPPFLSAQPFSCDQSDPRTKSFSFCRTGRPIGDRARDLVSSLTLDEKIGQLVSSAAAIPHLGIPAFEWWSEALHGVANTGRGISFNGKIAAATSFPQVILSAASFDEQLWYRIARVIGREARGVYNAGQAKGLTFWAPNINIFRDPRWGRGQETPGEDPTVAGKYAVAYVRGLQGDTLDGGKTAANHLQASACCKHFAAYDLENWNGNLRYGFNAIVTKQDLADTYQPPFQSCIQKARASGIMCAYNSVNGIPSCASYDLLTKTARGQWGFRGYITSDCDAVGNVFHDHKYTKTPEDTVADVLNAGMDVNCGSFLGNYTKSAVMQKKVLESQIDRALHNLFSIRMRLGLFDGSPNHLPYGNILGNEVCSQEHQNVALEAARKGIVLLKNQAKLLPLSKAKTMSLAVIGPNGNNANVLLGNYYGPPCKSVEIYKALQGYVKNSVFQEGCVGIECASAAVDEAVKLAGNSDHVVLVMGLNQGQEREEKDRVQLVLPGAQEALITAVAKAAKRPVILVLLCGGPVDISFANFDPKIGSILWAGYPGEAGGLALAEIIFGDYNPGGKLPVTWYPKDYTKVPMTDMRMRANKATGYPGRTYRFYKGPTVFNFGYGLSYSPYAYKFAPTTKTTVNLNQMSRLKRAATPEYVPYTSVDEIGEEMCEKAKFSATIRVDNNGEMDGTHPVLLFVKPGNEREGSAAKELIGFQSVSLKAGEGVEVEFDVSPCEHLSSANEEGLMVVEEGSKYLVVGYREHIINIVI</sequence>